<feature type="chain" id="PRO_5032528301" evidence="1">
    <location>
        <begin position="20"/>
        <end position="581"/>
    </location>
</feature>
<reference evidence="2 3" key="1">
    <citation type="submission" date="2020-07" db="EMBL/GenBank/DDBJ databases">
        <title>Genomic Encyclopedia of Type Strains, Phase IV (KMG-V): Genome sequencing to study the core and pangenomes of soil and plant-associated prokaryotes.</title>
        <authorList>
            <person name="Whitman W."/>
        </authorList>
    </citation>
    <scope>NUCLEOTIDE SEQUENCE [LARGE SCALE GENOMIC DNA]</scope>
    <source>
        <strain evidence="2 3">RH2WT43</strain>
    </source>
</reference>
<dbReference type="Proteomes" id="UP000550401">
    <property type="component" value="Unassembled WGS sequence"/>
</dbReference>
<dbReference type="AlphaFoldDB" id="A0A839F036"/>
<keyword evidence="1" id="KW-0732">Signal</keyword>
<dbReference type="InterPro" id="IPR039743">
    <property type="entry name" value="6GAL/EXGAL"/>
</dbReference>
<keyword evidence="3" id="KW-1185">Reference proteome</keyword>
<evidence type="ECO:0000313" key="3">
    <source>
        <dbReference type="Proteomes" id="UP000550401"/>
    </source>
</evidence>
<dbReference type="GO" id="GO:0004553">
    <property type="term" value="F:hydrolase activity, hydrolyzing O-glycosyl compounds"/>
    <property type="evidence" value="ECO:0007669"/>
    <property type="project" value="InterPro"/>
</dbReference>
<comment type="caution">
    <text evidence="2">The sequence shown here is derived from an EMBL/GenBank/DDBJ whole genome shotgun (WGS) entry which is preliminary data.</text>
</comment>
<evidence type="ECO:0000313" key="2">
    <source>
        <dbReference type="EMBL" id="MBA8888293.1"/>
    </source>
</evidence>
<protein>
    <submittedName>
        <fullName evidence="2">O-glycosyl hydrolase</fullName>
    </submittedName>
</protein>
<gene>
    <name evidence="2" type="ORF">FHW12_002517</name>
</gene>
<name>A0A839F036_9GAMM</name>
<organism evidence="2 3">
    <name type="scientific">Dokdonella fugitiva</name>
    <dbReference type="NCBI Taxonomy" id="328517"/>
    <lineage>
        <taxon>Bacteria</taxon>
        <taxon>Pseudomonadati</taxon>
        <taxon>Pseudomonadota</taxon>
        <taxon>Gammaproteobacteria</taxon>
        <taxon>Lysobacterales</taxon>
        <taxon>Rhodanobacteraceae</taxon>
        <taxon>Dokdonella</taxon>
    </lineage>
</organism>
<proteinExistence type="predicted"/>
<dbReference type="EMBL" id="JACGXL010000003">
    <property type="protein sequence ID" value="MBA8888293.1"/>
    <property type="molecule type" value="Genomic_DNA"/>
</dbReference>
<dbReference type="InterPro" id="IPR013780">
    <property type="entry name" value="Glyco_hydro_b"/>
</dbReference>
<dbReference type="Gene3D" id="2.60.40.1180">
    <property type="entry name" value="Golgi alpha-mannosidase II"/>
    <property type="match status" value="1"/>
</dbReference>
<accession>A0A839F036</accession>
<dbReference type="SUPFAM" id="SSF51445">
    <property type="entry name" value="(Trans)glycosidases"/>
    <property type="match status" value="1"/>
</dbReference>
<dbReference type="InterPro" id="IPR017853">
    <property type="entry name" value="GH"/>
</dbReference>
<dbReference type="PANTHER" id="PTHR42767">
    <property type="entry name" value="ENDO-BETA-1,6-GALACTANASE"/>
    <property type="match status" value="1"/>
</dbReference>
<sequence length="581" mass="61765">MKLLLASALAASCSLSANAVTLTTSIGASDLRQRIDGFGTCLSGDDATQAWFQSLYFDDARFTIERMDLVPTFRAPYSDFTYNSPWFHNSPALPGPDNNNVRTYTGPDDYSRLFAGRNAPIAVMGPNIDANIGYFDFDNGMPHVAGTLAQIGQSHAAALGDFKLIGSIWSPAPWLKVSSGHTIGDAGWPLPVGGTAWPFIWAGNFSGGRLDTSDTPLAVFDAGTGPTSALSQFARATAAYLRGFQNRYGVHLYAISIQNELNFETFYNSAFYPLSSQYIAALKRVRAELDAYPDLAPIRIIGPEDLLGGDAYGMWEYGGPIHKNLQYLEHIGDDPVAESAIALYAIHGYAADGASAADATPQQWLWWKDGWTTSPAPGIPANVAGYASHGKASWMTETSGEQTAWRAPASGFPGQGAFGLALRVHQALVAGEQSAWVYWQLSDGNAVAEQTLTDDTLQANSPKYVALKHYARYIRPGSRRAPVTVTGSSDVVASAYVNAASGSLTWVILNGSASTQSITIDVPGTAAASYDLVRSSDGSLWQASTLQPSSAHLAFTLVGYGVATVSGSTGAPDPIFANGFD</sequence>
<dbReference type="PANTHER" id="PTHR42767:SF1">
    <property type="entry name" value="ENDO-BETA-1,6-GALACTANASE-LIKE DOMAIN-CONTAINING PROTEIN"/>
    <property type="match status" value="1"/>
</dbReference>
<keyword evidence="2" id="KW-0378">Hydrolase</keyword>
<feature type="signal peptide" evidence="1">
    <location>
        <begin position="1"/>
        <end position="19"/>
    </location>
</feature>
<dbReference type="Gene3D" id="3.20.20.80">
    <property type="entry name" value="Glycosidases"/>
    <property type="match status" value="1"/>
</dbReference>
<evidence type="ECO:0000256" key="1">
    <source>
        <dbReference type="SAM" id="SignalP"/>
    </source>
</evidence>
<dbReference type="RefSeq" id="WP_182531341.1">
    <property type="nucleotide sequence ID" value="NZ_JACGXL010000003.1"/>
</dbReference>